<proteinExistence type="predicted"/>
<dbReference type="GO" id="GO:0000160">
    <property type="term" value="P:phosphorelay signal transduction system"/>
    <property type="evidence" value="ECO:0007669"/>
    <property type="project" value="UniProtKB-KW"/>
</dbReference>
<comment type="catalytic activity">
    <reaction evidence="1">
        <text>ATP + protein L-histidine = ADP + protein N-phospho-L-histidine.</text>
        <dbReference type="EC" id="2.7.13.3"/>
    </reaction>
</comment>
<dbReference type="GO" id="GO:0004673">
    <property type="term" value="F:protein histidine kinase activity"/>
    <property type="evidence" value="ECO:0007669"/>
    <property type="project" value="UniProtKB-EC"/>
</dbReference>
<protein>
    <recommendedName>
        <fullName evidence="2">histidine kinase</fullName>
        <ecNumber evidence="2">2.7.13.3</ecNumber>
    </recommendedName>
</protein>
<keyword evidence="4" id="KW-0547">Nucleotide-binding</keyword>
<keyword evidence="3" id="KW-0808">Transferase</keyword>
<evidence type="ECO:0000256" key="2">
    <source>
        <dbReference type="ARBA" id="ARBA00012438"/>
    </source>
</evidence>
<feature type="domain" description="Histidine kinase" evidence="8">
    <location>
        <begin position="2"/>
        <end position="222"/>
    </location>
</feature>
<evidence type="ECO:0000256" key="4">
    <source>
        <dbReference type="ARBA" id="ARBA00022741"/>
    </source>
</evidence>
<reference evidence="9 10" key="1">
    <citation type="submission" date="2014-10" db="EMBL/GenBank/DDBJ databases">
        <title>Draft genome of anammox bacterium scalindua brodae, obtained using differential coverage binning of sequence data from two enrichment reactors.</title>
        <authorList>
            <person name="Speth D.R."/>
            <person name="Russ L."/>
            <person name="Kartal B."/>
            <person name="Op den Camp H.J."/>
            <person name="Dutilh B.E."/>
            <person name="Jetten M.S."/>
        </authorList>
    </citation>
    <scope>NUCLEOTIDE SEQUENCE [LARGE SCALE GENOMIC DNA]</scope>
    <source>
        <strain evidence="9">RU1</strain>
    </source>
</reference>
<evidence type="ECO:0000256" key="3">
    <source>
        <dbReference type="ARBA" id="ARBA00022679"/>
    </source>
</evidence>
<evidence type="ECO:0000313" key="9">
    <source>
        <dbReference type="EMBL" id="KHE91780.1"/>
    </source>
</evidence>
<dbReference type="InterPro" id="IPR036890">
    <property type="entry name" value="HATPase_C_sf"/>
</dbReference>
<evidence type="ECO:0000259" key="8">
    <source>
        <dbReference type="PROSITE" id="PS50109"/>
    </source>
</evidence>
<keyword evidence="6" id="KW-0067">ATP-binding</keyword>
<dbReference type="PANTHER" id="PTHR43065:SF46">
    <property type="entry name" value="C4-DICARBOXYLATE TRANSPORT SENSOR PROTEIN DCTB"/>
    <property type="match status" value="1"/>
</dbReference>
<keyword evidence="5 9" id="KW-0418">Kinase</keyword>
<dbReference type="InterPro" id="IPR003594">
    <property type="entry name" value="HATPase_dom"/>
</dbReference>
<dbReference type="EMBL" id="JRYO01000177">
    <property type="protein sequence ID" value="KHE91780.1"/>
    <property type="molecule type" value="Genomic_DNA"/>
</dbReference>
<dbReference type="AlphaFoldDB" id="A0A0B0EM85"/>
<evidence type="ECO:0000256" key="5">
    <source>
        <dbReference type="ARBA" id="ARBA00022777"/>
    </source>
</evidence>
<dbReference type="InterPro" id="IPR005467">
    <property type="entry name" value="His_kinase_dom"/>
</dbReference>
<dbReference type="EC" id="2.7.13.3" evidence="2"/>
<dbReference type="InterPro" id="IPR004358">
    <property type="entry name" value="Sig_transdc_His_kin-like_C"/>
</dbReference>
<evidence type="ECO:0000313" key="10">
    <source>
        <dbReference type="Proteomes" id="UP000030652"/>
    </source>
</evidence>
<comment type="caution">
    <text evidence="9">The sequence shown here is derived from an EMBL/GenBank/DDBJ whole genome shotgun (WGS) entry which is preliminary data.</text>
</comment>
<organism evidence="9 10">
    <name type="scientific">Candidatus Scalindua brodae</name>
    <dbReference type="NCBI Taxonomy" id="237368"/>
    <lineage>
        <taxon>Bacteria</taxon>
        <taxon>Pseudomonadati</taxon>
        <taxon>Planctomycetota</taxon>
        <taxon>Candidatus Brocadiia</taxon>
        <taxon>Candidatus Brocadiales</taxon>
        <taxon>Candidatus Scalinduaceae</taxon>
        <taxon>Candidatus Scalindua</taxon>
    </lineage>
</organism>
<name>A0A0B0EM85_9BACT</name>
<dbReference type="Proteomes" id="UP000030652">
    <property type="component" value="Unassembled WGS sequence"/>
</dbReference>
<dbReference type="SUPFAM" id="SSF55874">
    <property type="entry name" value="ATPase domain of HSP90 chaperone/DNA topoisomerase II/histidine kinase"/>
    <property type="match status" value="1"/>
</dbReference>
<dbReference type="eggNOG" id="COG4191">
    <property type="taxonomic scope" value="Bacteria"/>
</dbReference>
<accession>A0A0B0EM85</accession>
<dbReference type="PROSITE" id="PS50109">
    <property type="entry name" value="HIS_KIN"/>
    <property type="match status" value="1"/>
</dbReference>
<evidence type="ECO:0000256" key="7">
    <source>
        <dbReference type="ARBA" id="ARBA00023012"/>
    </source>
</evidence>
<dbReference type="PANTHER" id="PTHR43065">
    <property type="entry name" value="SENSOR HISTIDINE KINASE"/>
    <property type="match status" value="1"/>
</dbReference>
<keyword evidence="7" id="KW-0902">Two-component regulatory system</keyword>
<dbReference type="GO" id="GO:0005524">
    <property type="term" value="F:ATP binding"/>
    <property type="evidence" value="ECO:0007669"/>
    <property type="project" value="UniProtKB-KW"/>
</dbReference>
<evidence type="ECO:0000256" key="6">
    <source>
        <dbReference type="ARBA" id="ARBA00022840"/>
    </source>
</evidence>
<sequence>MHIRDDLGKYHAGLRETYIIISKNRSFLHEYLEGSVRESIRCKELISGLLDFSRQKEPKMELSNVNNLIDNVLNIVEKQYHKEKIDVIRKPDSNIPDCMMDSHQIDQVIINIANNAVFAMQEAAGDLEHKGVYRKRVLTMGTKFHADKKLVEIFISDTGKGINKYNLGKIFDPFFTARKDGKGTGLGLSISYGIIKMHEGNIEVESEEGKGTTFRILLPVRTGKSHE</sequence>
<dbReference type="Pfam" id="PF02518">
    <property type="entry name" value="HATPase_c"/>
    <property type="match status" value="1"/>
</dbReference>
<dbReference type="PRINTS" id="PR00344">
    <property type="entry name" value="BCTRLSENSOR"/>
</dbReference>
<evidence type="ECO:0000256" key="1">
    <source>
        <dbReference type="ARBA" id="ARBA00000085"/>
    </source>
</evidence>
<dbReference type="SMART" id="SM00387">
    <property type="entry name" value="HATPase_c"/>
    <property type="match status" value="1"/>
</dbReference>
<gene>
    <name evidence="9" type="ORF">SCABRO_02481</name>
</gene>
<dbReference type="Gene3D" id="3.30.565.10">
    <property type="entry name" value="Histidine kinase-like ATPase, C-terminal domain"/>
    <property type="match status" value="1"/>
</dbReference>